<organism evidence="1 2">
    <name type="scientific">Eretmocerus hayati</name>
    <dbReference type="NCBI Taxonomy" id="131215"/>
    <lineage>
        <taxon>Eukaryota</taxon>
        <taxon>Metazoa</taxon>
        <taxon>Ecdysozoa</taxon>
        <taxon>Arthropoda</taxon>
        <taxon>Hexapoda</taxon>
        <taxon>Insecta</taxon>
        <taxon>Pterygota</taxon>
        <taxon>Neoptera</taxon>
        <taxon>Endopterygota</taxon>
        <taxon>Hymenoptera</taxon>
        <taxon>Apocrita</taxon>
        <taxon>Proctotrupomorpha</taxon>
        <taxon>Chalcidoidea</taxon>
        <taxon>Aphelinidae</taxon>
        <taxon>Aphelininae</taxon>
        <taxon>Eretmocerus</taxon>
    </lineage>
</organism>
<dbReference type="Proteomes" id="UP001239111">
    <property type="component" value="Chromosome 4"/>
</dbReference>
<accession>A0ACC2N9L8</accession>
<evidence type="ECO:0000313" key="1">
    <source>
        <dbReference type="EMBL" id="KAJ8667847.1"/>
    </source>
</evidence>
<protein>
    <submittedName>
        <fullName evidence="1">Uncharacterized protein</fullName>
    </submittedName>
</protein>
<comment type="caution">
    <text evidence="1">The sequence shown here is derived from an EMBL/GenBank/DDBJ whole genome shotgun (WGS) entry which is preliminary data.</text>
</comment>
<evidence type="ECO:0000313" key="2">
    <source>
        <dbReference type="Proteomes" id="UP001239111"/>
    </source>
</evidence>
<keyword evidence="2" id="KW-1185">Reference proteome</keyword>
<proteinExistence type="predicted"/>
<sequence>MKRSPYRARFGQDPKVGLASSSLPREVIAKLESEEQLVVLLNNRSTSSESATSDLQVDLTQEDVGVTNQLASDAHLDRLHEYMEKAESEQIDSHKCSACQSPLHIDCGASSGEINEIDEIRYERIICYYCQSEKDITDEQRGAHEGVKRAAEKMLEFRRDKFPALDEGCSVLVSVPKFDRGPLDAKIILGTIVEIKNGMYKVGTSVRTLKNWYSQGDIQPSSVDFSGTICSDEISLREALSKSSIFGGQGFQRCNCQPSKTQCQILRCSCFKKQLKCNSRCHASSSCANKN</sequence>
<name>A0ACC2N9L8_9HYME</name>
<gene>
    <name evidence="1" type="ORF">QAD02_009510</name>
</gene>
<reference evidence="1" key="1">
    <citation type="submission" date="2023-04" db="EMBL/GenBank/DDBJ databases">
        <title>A chromosome-level genome assembly of the parasitoid wasp Eretmocerus hayati.</title>
        <authorList>
            <person name="Zhong Y."/>
            <person name="Liu S."/>
            <person name="Liu Y."/>
        </authorList>
    </citation>
    <scope>NUCLEOTIDE SEQUENCE</scope>
    <source>
        <strain evidence="1">ZJU_SS_LIU_2023</strain>
    </source>
</reference>
<dbReference type="EMBL" id="CM056744">
    <property type="protein sequence ID" value="KAJ8667847.1"/>
    <property type="molecule type" value="Genomic_DNA"/>
</dbReference>